<keyword evidence="1 2" id="KW-0344">Guanine-nucleotide releasing factor</keyword>
<dbReference type="PROSITE" id="PS00720">
    <property type="entry name" value="RASGEF"/>
    <property type="match status" value="1"/>
</dbReference>
<evidence type="ECO:0000256" key="2">
    <source>
        <dbReference type="PROSITE-ProRule" id="PRU00168"/>
    </source>
</evidence>
<evidence type="ECO:0000259" key="3">
    <source>
        <dbReference type="PROSITE" id="PS50009"/>
    </source>
</evidence>
<gene>
    <name evidence="4" type="ORF">HPBE_LOCUS11544</name>
</gene>
<dbReference type="SUPFAM" id="SSF48366">
    <property type="entry name" value="Ras GEF"/>
    <property type="match status" value="1"/>
</dbReference>
<accession>A0A3P7YMV5</accession>
<evidence type="ECO:0000313" key="6">
    <source>
        <dbReference type="WBParaSite" id="HPBE_0001154301-mRNA-1"/>
    </source>
</evidence>
<dbReference type="Gene3D" id="1.10.840.10">
    <property type="entry name" value="Ras guanine-nucleotide exchange factors catalytic domain"/>
    <property type="match status" value="1"/>
</dbReference>
<feature type="domain" description="Ras-GEF" evidence="3">
    <location>
        <begin position="142"/>
        <end position="373"/>
    </location>
</feature>
<dbReference type="Gene3D" id="1.20.870.10">
    <property type="entry name" value="Son of sevenless (SoS) protein Chain: S domain 1"/>
    <property type="match status" value="2"/>
</dbReference>
<dbReference type="WBParaSite" id="HPBE_0001154301-mRNA-1">
    <property type="protein sequence ID" value="HPBE_0001154301-mRNA-1"/>
    <property type="gene ID" value="HPBE_0001154301"/>
</dbReference>
<dbReference type="Pfam" id="PF00617">
    <property type="entry name" value="RasGEF"/>
    <property type="match status" value="1"/>
</dbReference>
<dbReference type="SMART" id="SM00147">
    <property type="entry name" value="RasGEF"/>
    <property type="match status" value="1"/>
</dbReference>
<dbReference type="InterPro" id="IPR008937">
    <property type="entry name" value="Ras-like_GEF"/>
</dbReference>
<dbReference type="GO" id="GO:0005886">
    <property type="term" value="C:plasma membrane"/>
    <property type="evidence" value="ECO:0007669"/>
    <property type="project" value="TreeGrafter"/>
</dbReference>
<dbReference type="AlphaFoldDB" id="A0A183FTV2"/>
<dbReference type="GO" id="GO:0007265">
    <property type="term" value="P:Ras protein signal transduction"/>
    <property type="evidence" value="ECO:0007669"/>
    <property type="project" value="TreeGrafter"/>
</dbReference>
<evidence type="ECO:0000256" key="1">
    <source>
        <dbReference type="ARBA" id="ARBA00022658"/>
    </source>
</evidence>
<dbReference type="InterPro" id="IPR023578">
    <property type="entry name" value="Ras_GEF_dom_sf"/>
</dbReference>
<dbReference type="EMBL" id="UZAH01027143">
    <property type="protein sequence ID" value="VDO88961.1"/>
    <property type="molecule type" value="Genomic_DNA"/>
</dbReference>
<dbReference type="GO" id="GO:0005085">
    <property type="term" value="F:guanyl-nucleotide exchange factor activity"/>
    <property type="evidence" value="ECO:0007669"/>
    <property type="project" value="UniProtKB-KW"/>
</dbReference>
<accession>A0A183FTV2</accession>
<dbReference type="InterPro" id="IPR001895">
    <property type="entry name" value="RASGEF_cat_dom"/>
</dbReference>
<reference evidence="6" key="2">
    <citation type="submission" date="2019-09" db="UniProtKB">
        <authorList>
            <consortium name="WormBaseParasite"/>
        </authorList>
    </citation>
    <scope>IDENTIFICATION</scope>
</reference>
<protein>
    <submittedName>
        <fullName evidence="6">Ras-GEF domain-containing protein</fullName>
    </submittedName>
</protein>
<dbReference type="OrthoDB" id="21144at2759"/>
<dbReference type="PROSITE" id="PS50009">
    <property type="entry name" value="RASGEF_CAT"/>
    <property type="match status" value="1"/>
</dbReference>
<evidence type="ECO:0000313" key="5">
    <source>
        <dbReference type="Proteomes" id="UP000050761"/>
    </source>
</evidence>
<dbReference type="Proteomes" id="UP000050761">
    <property type="component" value="Unassembled WGS sequence"/>
</dbReference>
<reference evidence="4 5" key="1">
    <citation type="submission" date="2018-11" db="EMBL/GenBank/DDBJ databases">
        <authorList>
            <consortium name="Pathogen Informatics"/>
        </authorList>
    </citation>
    <scope>NUCLEOTIDE SEQUENCE [LARGE SCALE GENOMIC DNA]</scope>
</reference>
<evidence type="ECO:0000313" key="4">
    <source>
        <dbReference type="EMBL" id="VDO88961.1"/>
    </source>
</evidence>
<name>A0A183FTV2_HELPZ</name>
<dbReference type="CDD" id="cd00155">
    <property type="entry name" value="RasGEF"/>
    <property type="match status" value="1"/>
</dbReference>
<organism evidence="5 6">
    <name type="scientific">Heligmosomoides polygyrus</name>
    <name type="common">Parasitic roundworm</name>
    <dbReference type="NCBI Taxonomy" id="6339"/>
    <lineage>
        <taxon>Eukaryota</taxon>
        <taxon>Metazoa</taxon>
        <taxon>Ecdysozoa</taxon>
        <taxon>Nematoda</taxon>
        <taxon>Chromadorea</taxon>
        <taxon>Rhabditida</taxon>
        <taxon>Rhabditina</taxon>
        <taxon>Rhabditomorpha</taxon>
        <taxon>Strongyloidea</taxon>
        <taxon>Heligmosomidae</taxon>
        <taxon>Heligmosomoides</taxon>
    </lineage>
</organism>
<sequence>MAGLAEKMLEYVLETRVDAQEDGVELDVFLEDLVLTHIIYLPTNTLSAKRRVVSFLWLWVNALGIHYFLDPAANAFVEELYCHVLEDNRTLPGMAPILLRITALRDLREEARRTLARHPAVVLEEMFSEKVVFYDGDVSIPTMLSLNSKLYVVSKDEVDSLLVTQVIGRDQFPGRVPSNLDLLMRRFNEVQYWATTEVLLALPQKRVTTLRKFIKIAMYAKENRDLMSLFAITLGLSNIAVSRLAHLWDRLPAKLRRQFAEFESLLDPSRNHRPYRALVAKMSPPLIPFVPLLLKDLTFIHEGNKTYYNGLVNFEKMHMIANILRTFRQCKSRFAVPQMESKKIFETQNFIRNFRVVDNQRRLMELSYQIEPRRRRN</sequence>
<proteinExistence type="predicted"/>
<dbReference type="PANTHER" id="PTHR23113:SF327">
    <property type="entry name" value="EXCHANGE PROTEIN DIRECTLY ACTIVATED BY CAMP, ISOFORM E"/>
    <property type="match status" value="1"/>
</dbReference>
<keyword evidence="5" id="KW-1185">Reference proteome</keyword>
<dbReference type="PANTHER" id="PTHR23113">
    <property type="entry name" value="GUANINE NUCLEOTIDE EXCHANGE FACTOR"/>
    <property type="match status" value="1"/>
</dbReference>
<dbReference type="InterPro" id="IPR036964">
    <property type="entry name" value="RASGEF_cat_dom_sf"/>
</dbReference>
<dbReference type="InterPro" id="IPR019804">
    <property type="entry name" value="Ras_G-nucl-exch_fac_CS"/>
</dbReference>